<evidence type="ECO:0000256" key="4">
    <source>
        <dbReference type="ARBA" id="ARBA00022553"/>
    </source>
</evidence>
<comment type="subcellular location">
    <subcellularLocation>
        <location evidence="1">Cell membrane</location>
        <topology evidence="1">Multi-pass membrane protein</topology>
    </subcellularLocation>
</comment>
<keyword evidence="17" id="KW-1185">Reference proteome</keyword>
<evidence type="ECO:0000313" key="16">
    <source>
        <dbReference type="EMBL" id="RXM92812.1"/>
    </source>
</evidence>
<evidence type="ECO:0000256" key="1">
    <source>
        <dbReference type="ARBA" id="ARBA00004651"/>
    </source>
</evidence>
<dbReference type="PROSITE" id="PS50262">
    <property type="entry name" value="G_PROTEIN_RECEP_F1_2"/>
    <property type="match status" value="1"/>
</dbReference>
<keyword evidence="8 14" id="KW-0472">Membrane</keyword>
<feature type="domain" description="G-protein coupled receptors family 1 profile" evidence="15">
    <location>
        <begin position="46"/>
        <end position="308"/>
    </location>
</feature>
<evidence type="ECO:0000256" key="12">
    <source>
        <dbReference type="ARBA" id="ARBA00023224"/>
    </source>
</evidence>
<comment type="caution">
    <text evidence="16">The sequence shown here is derived from an EMBL/GenBank/DDBJ whole genome shotgun (WGS) entry which is preliminary data.</text>
</comment>
<dbReference type="PANTHER" id="PTHR11866">
    <property type="entry name" value="G-PROTEIN COUPLED RECEPTOR FAMILY 1 MEMBER"/>
    <property type="match status" value="1"/>
</dbReference>
<dbReference type="Gene3D" id="1.20.1070.10">
    <property type="entry name" value="Rhodopsin 7-helix transmembrane proteins"/>
    <property type="match status" value="1"/>
</dbReference>
<dbReference type="PRINTS" id="PR00429">
    <property type="entry name" value="THROMBOXANER"/>
</dbReference>
<keyword evidence="11" id="KW-0325">Glycoprotein</keyword>
<reference evidence="16 17" key="1">
    <citation type="submission" date="2019-01" db="EMBL/GenBank/DDBJ databases">
        <title>Draft Genome and Complete Hox-Cluster Characterization of the Sterlet Sturgeon (Acipenser ruthenus).</title>
        <authorList>
            <person name="Wei Q."/>
        </authorList>
    </citation>
    <scope>NUCLEOTIDE SEQUENCE [LARGE SCALE GENOMIC DNA]</scope>
    <source>
        <strain evidence="16">WHYD16114868_AA</strain>
        <tissue evidence="16">Blood</tissue>
    </source>
</reference>
<keyword evidence="7" id="KW-0297">G-protein coupled receptor</keyword>
<feature type="transmembrane region" description="Helical" evidence="14">
    <location>
        <begin position="200"/>
        <end position="229"/>
    </location>
</feature>
<dbReference type="GO" id="GO:0045777">
    <property type="term" value="P:positive regulation of blood pressure"/>
    <property type="evidence" value="ECO:0007669"/>
    <property type="project" value="TreeGrafter"/>
</dbReference>
<dbReference type="AlphaFoldDB" id="A0A444UXE1"/>
<dbReference type="InterPro" id="IPR017452">
    <property type="entry name" value="GPCR_Rhodpsn_7TM"/>
</dbReference>
<feature type="transmembrane region" description="Helical" evidence="14">
    <location>
        <begin position="113"/>
        <end position="134"/>
    </location>
</feature>
<dbReference type="GO" id="GO:0007204">
    <property type="term" value="P:positive regulation of cytosolic calcium ion concentration"/>
    <property type="evidence" value="ECO:0007669"/>
    <property type="project" value="TreeGrafter"/>
</dbReference>
<name>A0A444UXE1_ACIRT</name>
<dbReference type="GO" id="GO:0005886">
    <property type="term" value="C:plasma membrane"/>
    <property type="evidence" value="ECO:0007669"/>
    <property type="project" value="UniProtKB-SubCell"/>
</dbReference>
<dbReference type="Pfam" id="PF00001">
    <property type="entry name" value="7tm_1"/>
    <property type="match status" value="1"/>
</dbReference>
<keyword evidence="3" id="KW-1003">Cell membrane</keyword>
<dbReference type="GO" id="GO:0045907">
    <property type="term" value="P:positive regulation of vasoconstriction"/>
    <property type="evidence" value="ECO:0007669"/>
    <property type="project" value="TreeGrafter"/>
</dbReference>
<gene>
    <name evidence="16" type="ORF">EOD39_19735</name>
</gene>
<evidence type="ECO:0000259" key="15">
    <source>
        <dbReference type="PROSITE" id="PS50262"/>
    </source>
</evidence>
<dbReference type="GO" id="GO:0007189">
    <property type="term" value="P:adenylate cyclase-activating G protein-coupled receptor signaling pathway"/>
    <property type="evidence" value="ECO:0007669"/>
    <property type="project" value="TreeGrafter"/>
</dbReference>
<keyword evidence="4" id="KW-0597">Phosphoprotein</keyword>
<feature type="transmembrane region" description="Helical" evidence="14">
    <location>
        <begin position="155"/>
        <end position="180"/>
    </location>
</feature>
<feature type="transmembrane region" description="Helical" evidence="14">
    <location>
        <begin position="290"/>
        <end position="311"/>
    </location>
</feature>
<evidence type="ECO:0000313" key="17">
    <source>
        <dbReference type="Proteomes" id="UP000289886"/>
    </source>
</evidence>
<organism evidence="16 17">
    <name type="scientific">Acipenser ruthenus</name>
    <name type="common">Sterlet sturgeon</name>
    <dbReference type="NCBI Taxonomy" id="7906"/>
    <lineage>
        <taxon>Eukaryota</taxon>
        <taxon>Metazoa</taxon>
        <taxon>Chordata</taxon>
        <taxon>Craniata</taxon>
        <taxon>Vertebrata</taxon>
        <taxon>Euteleostomi</taxon>
        <taxon>Actinopterygii</taxon>
        <taxon>Chondrostei</taxon>
        <taxon>Acipenseriformes</taxon>
        <taxon>Acipenseridae</taxon>
        <taxon>Acipenser</taxon>
    </lineage>
</organism>
<dbReference type="GO" id="GO:0006954">
    <property type="term" value="P:inflammatory response"/>
    <property type="evidence" value="ECO:0007669"/>
    <property type="project" value="TreeGrafter"/>
</dbReference>
<protein>
    <recommendedName>
        <fullName evidence="2">Thromboxane A2 receptor</fullName>
    </recommendedName>
    <alternativeName>
        <fullName evidence="13">Prostanoid TP receptor</fullName>
    </alternativeName>
</protein>
<keyword evidence="5 14" id="KW-0812">Transmembrane</keyword>
<evidence type="ECO:0000256" key="3">
    <source>
        <dbReference type="ARBA" id="ARBA00022475"/>
    </source>
</evidence>
<evidence type="ECO:0000256" key="7">
    <source>
        <dbReference type="ARBA" id="ARBA00023040"/>
    </source>
</evidence>
<feature type="transmembrane region" description="Helical" evidence="14">
    <location>
        <begin position="34"/>
        <end position="57"/>
    </location>
</feature>
<evidence type="ECO:0000256" key="9">
    <source>
        <dbReference type="ARBA" id="ARBA00023157"/>
    </source>
</evidence>
<dbReference type="PRINTS" id="PR01788">
    <property type="entry name" value="PROSTANOIDR"/>
</dbReference>
<accession>A0A444UXE1</accession>
<evidence type="ECO:0000256" key="2">
    <source>
        <dbReference type="ARBA" id="ARBA00017628"/>
    </source>
</evidence>
<proteinExistence type="predicted"/>
<dbReference type="SUPFAM" id="SSF81321">
    <property type="entry name" value="Family A G protein-coupled receptor-like"/>
    <property type="match status" value="1"/>
</dbReference>
<feature type="transmembrane region" description="Helical" evidence="14">
    <location>
        <begin position="69"/>
        <end position="93"/>
    </location>
</feature>
<dbReference type="PANTHER" id="PTHR11866:SF5">
    <property type="entry name" value="THROMBOXANE A2 RECEPTOR"/>
    <property type="match status" value="1"/>
</dbReference>
<sequence>MDGYTSLNNTTSGLCFSTRFPPIVRLNNTITSHLFSTIFSGLGLTSNFFAFCVLLGAYRRTQSRSRSSFLIFLCGLVVTDFAGLLVTGSIVLTYHYNEFIWEEVDPNCHLCNFMGLSMVFFGLCPLLLGATMAIERFMGINRPFSRSSNMSKRRALCTVLLVLAFACFIGILPIMGLGHYKLQYPKSWCFFSITPEPVDQVFSLIFSLVGLLSIVVSILLNTVSVVTLFKVCCDRESVQRRRDHEVEMMVQLLGIMVIASVCWCPLLIFVAQTAASNESTVSNKTMQVNLLIYIRLVTWNQILDPWVYILFRRAVLRRVYPDLGRTRASIMSMYPMMTTSLRRKLTRVESMRP</sequence>
<dbReference type="FunFam" id="1.20.1070.10:FF:000163">
    <property type="entry name" value="Thromboxane A2 receptor"/>
    <property type="match status" value="1"/>
</dbReference>
<evidence type="ECO:0000256" key="10">
    <source>
        <dbReference type="ARBA" id="ARBA00023170"/>
    </source>
</evidence>
<dbReference type="InterPro" id="IPR000276">
    <property type="entry name" value="GPCR_Rhodpsn"/>
</dbReference>
<keyword evidence="12" id="KW-0807">Transducer</keyword>
<dbReference type="PROSITE" id="PS00237">
    <property type="entry name" value="G_PROTEIN_RECEP_F1_1"/>
    <property type="match status" value="1"/>
</dbReference>
<dbReference type="InterPro" id="IPR008365">
    <property type="entry name" value="Prostanoid_rcpt"/>
</dbReference>
<dbReference type="GO" id="GO:0004960">
    <property type="term" value="F:thromboxane receptor activity"/>
    <property type="evidence" value="ECO:0007669"/>
    <property type="project" value="InterPro"/>
</dbReference>
<evidence type="ECO:0000256" key="13">
    <source>
        <dbReference type="ARBA" id="ARBA00029815"/>
    </source>
</evidence>
<evidence type="ECO:0000256" key="5">
    <source>
        <dbReference type="ARBA" id="ARBA00022692"/>
    </source>
</evidence>
<keyword evidence="9" id="KW-1015">Disulfide bond</keyword>
<evidence type="ECO:0000256" key="6">
    <source>
        <dbReference type="ARBA" id="ARBA00022989"/>
    </source>
</evidence>
<dbReference type="Proteomes" id="UP000289886">
    <property type="component" value="Unassembled WGS sequence"/>
</dbReference>
<dbReference type="EMBL" id="SCEB01005621">
    <property type="protein sequence ID" value="RXM92812.1"/>
    <property type="molecule type" value="Genomic_DNA"/>
</dbReference>
<evidence type="ECO:0000256" key="8">
    <source>
        <dbReference type="ARBA" id="ARBA00023136"/>
    </source>
</evidence>
<keyword evidence="10 16" id="KW-0675">Receptor</keyword>
<keyword evidence="6 14" id="KW-1133">Transmembrane helix</keyword>
<evidence type="ECO:0000256" key="11">
    <source>
        <dbReference type="ARBA" id="ARBA00023180"/>
    </source>
</evidence>
<evidence type="ECO:0000256" key="14">
    <source>
        <dbReference type="SAM" id="Phobius"/>
    </source>
</evidence>
<dbReference type="InterPro" id="IPR001105">
    <property type="entry name" value="Thbox_rcpt"/>
</dbReference>
<feature type="transmembrane region" description="Helical" evidence="14">
    <location>
        <begin position="250"/>
        <end position="270"/>
    </location>
</feature>